<reference evidence="1 2" key="1">
    <citation type="journal article" date="2016" name="Mol. Biol. Evol.">
        <title>Comparative Genomics of Early-Diverging Mushroom-Forming Fungi Provides Insights into the Origins of Lignocellulose Decay Capabilities.</title>
        <authorList>
            <person name="Nagy L.G."/>
            <person name="Riley R."/>
            <person name="Tritt A."/>
            <person name="Adam C."/>
            <person name="Daum C."/>
            <person name="Floudas D."/>
            <person name="Sun H."/>
            <person name="Yadav J.S."/>
            <person name="Pangilinan J."/>
            <person name="Larsson K.H."/>
            <person name="Matsuura K."/>
            <person name="Barry K."/>
            <person name="Labutti K."/>
            <person name="Kuo R."/>
            <person name="Ohm R.A."/>
            <person name="Bhattacharya S.S."/>
            <person name="Shirouzu T."/>
            <person name="Yoshinaga Y."/>
            <person name="Martin F.M."/>
            <person name="Grigoriev I.V."/>
            <person name="Hibbett D.S."/>
        </authorList>
    </citation>
    <scope>NUCLEOTIDE SEQUENCE [LARGE SCALE GENOMIC DNA]</scope>
    <source>
        <strain evidence="1 2">CBS 109695</strain>
    </source>
</reference>
<name>A0A167WUU5_9AGAM</name>
<evidence type="ECO:0000313" key="2">
    <source>
        <dbReference type="Proteomes" id="UP000076532"/>
    </source>
</evidence>
<organism evidence="1 2">
    <name type="scientific">Athelia psychrophila</name>
    <dbReference type="NCBI Taxonomy" id="1759441"/>
    <lineage>
        <taxon>Eukaryota</taxon>
        <taxon>Fungi</taxon>
        <taxon>Dikarya</taxon>
        <taxon>Basidiomycota</taxon>
        <taxon>Agaricomycotina</taxon>
        <taxon>Agaricomycetes</taxon>
        <taxon>Agaricomycetidae</taxon>
        <taxon>Atheliales</taxon>
        <taxon>Atheliaceae</taxon>
        <taxon>Athelia</taxon>
    </lineage>
</organism>
<evidence type="ECO:0000313" key="1">
    <source>
        <dbReference type="EMBL" id="KZP06505.1"/>
    </source>
</evidence>
<dbReference type="AlphaFoldDB" id="A0A167WUU5"/>
<dbReference type="EMBL" id="KV417784">
    <property type="protein sequence ID" value="KZP06505.1"/>
    <property type="molecule type" value="Genomic_DNA"/>
</dbReference>
<sequence>MLNTICVGSTIPKVPPSRRFHHPEGTFGHKMRGLWSRECNDDDPIRTLYLTPVNLRERVMTMTLTYLGDNLNGDKPVRALYLTPVSLREHVMTTTLTYLGDSLNSDEPIRALYLTPVNLRERVMTTTLTYLGDSLNSGEPIRTVPNTKSA</sequence>
<protein>
    <submittedName>
        <fullName evidence="1">Uncharacterized protein</fullName>
    </submittedName>
</protein>
<gene>
    <name evidence="1" type="ORF">FIBSPDRAFT_902745</name>
</gene>
<dbReference type="Proteomes" id="UP000076532">
    <property type="component" value="Unassembled WGS sequence"/>
</dbReference>
<proteinExistence type="predicted"/>
<accession>A0A167WUU5</accession>
<keyword evidence="2" id="KW-1185">Reference proteome</keyword>